<dbReference type="GO" id="GO:0042995">
    <property type="term" value="C:cell projection"/>
    <property type="evidence" value="ECO:0007669"/>
    <property type="project" value="UniProtKB-SubCell"/>
</dbReference>
<reference evidence="5" key="1">
    <citation type="submission" date="2025-08" db="UniProtKB">
        <authorList>
            <consortium name="RefSeq"/>
        </authorList>
    </citation>
    <scope>IDENTIFICATION</scope>
</reference>
<proteinExistence type="predicted"/>
<keyword evidence="4" id="KW-1185">Reference proteome</keyword>
<keyword evidence="2" id="KW-0677">Repeat</keyword>
<dbReference type="InterPro" id="IPR052315">
    <property type="entry name" value="MORN4"/>
</dbReference>
<dbReference type="PANTHER" id="PTHR46614">
    <property type="entry name" value="MORN REPEAT-CONTAINING PROTEIN 4"/>
    <property type="match status" value="1"/>
</dbReference>
<sequence>MTTNQGVYRYPDGDEYKGEWLEGKRHGVGQLILADKSTYIGYFDQGLCSGMGVMVFPDGSKYEGEFQQGRFDGVGVFTRSDGMTFEGEFKQGKVSGLGLLTFADGTNGLPRNEGVFEGTRLVERRKATDYVTRARQVAQQAQAVQL</sequence>
<evidence type="ECO:0000313" key="4">
    <source>
        <dbReference type="Proteomes" id="UP000694845"/>
    </source>
</evidence>
<dbReference type="GeneID" id="110979871"/>
<dbReference type="Pfam" id="PF02493">
    <property type="entry name" value="MORN"/>
    <property type="match status" value="5"/>
</dbReference>
<comment type="subcellular location">
    <subcellularLocation>
        <location evidence="1">Cell projection</location>
    </subcellularLocation>
</comment>
<organism evidence="4 5">
    <name type="scientific">Acanthaster planci</name>
    <name type="common">Crown-of-thorns starfish</name>
    <dbReference type="NCBI Taxonomy" id="133434"/>
    <lineage>
        <taxon>Eukaryota</taxon>
        <taxon>Metazoa</taxon>
        <taxon>Echinodermata</taxon>
        <taxon>Eleutherozoa</taxon>
        <taxon>Asterozoa</taxon>
        <taxon>Asteroidea</taxon>
        <taxon>Valvatacea</taxon>
        <taxon>Valvatida</taxon>
        <taxon>Acanthasteridae</taxon>
        <taxon>Acanthaster</taxon>
    </lineage>
</organism>
<dbReference type="SUPFAM" id="SSF82185">
    <property type="entry name" value="Histone H3 K4-specific methyltransferase SET7/9 N-terminal domain"/>
    <property type="match status" value="1"/>
</dbReference>
<dbReference type="OMA" id="YWYNGRV"/>
<dbReference type="Gene3D" id="2.20.110.10">
    <property type="entry name" value="Histone H3 K4-specific methyltransferase SET7/9 N-terminal domain"/>
    <property type="match status" value="2"/>
</dbReference>
<dbReference type="OrthoDB" id="406044at2759"/>
<dbReference type="AlphaFoldDB" id="A0A8B7YGH3"/>
<gene>
    <name evidence="5" type="primary">LOC110979871</name>
</gene>
<name>A0A8B7YGH3_ACAPL</name>
<dbReference type="InterPro" id="IPR003409">
    <property type="entry name" value="MORN"/>
</dbReference>
<dbReference type="Proteomes" id="UP000694845">
    <property type="component" value="Unplaced"/>
</dbReference>
<protein>
    <submittedName>
        <fullName evidence="5">MORN repeat-containing protein 4-like</fullName>
    </submittedName>
</protein>
<accession>A0A8B7YGH3</accession>
<dbReference type="RefSeq" id="XP_022091687.1">
    <property type="nucleotide sequence ID" value="XM_022235995.1"/>
</dbReference>
<evidence type="ECO:0000256" key="2">
    <source>
        <dbReference type="ARBA" id="ARBA00022737"/>
    </source>
</evidence>
<evidence type="ECO:0000256" key="1">
    <source>
        <dbReference type="ARBA" id="ARBA00004316"/>
    </source>
</evidence>
<dbReference type="PANTHER" id="PTHR46614:SF1">
    <property type="entry name" value="MORN REPEAT-CONTAINING PROTEIN 4"/>
    <property type="match status" value="1"/>
</dbReference>
<dbReference type="SMART" id="SM00698">
    <property type="entry name" value="MORN"/>
    <property type="match status" value="4"/>
</dbReference>
<dbReference type="CTD" id="118812"/>
<keyword evidence="3" id="KW-0966">Cell projection</keyword>
<dbReference type="KEGG" id="aplc:110979871"/>
<dbReference type="GO" id="GO:0048678">
    <property type="term" value="P:response to axon injury"/>
    <property type="evidence" value="ECO:0007669"/>
    <property type="project" value="TreeGrafter"/>
</dbReference>
<evidence type="ECO:0000313" key="5">
    <source>
        <dbReference type="RefSeq" id="XP_022091687.1"/>
    </source>
</evidence>
<evidence type="ECO:0000256" key="3">
    <source>
        <dbReference type="ARBA" id="ARBA00023273"/>
    </source>
</evidence>